<reference evidence="2" key="1">
    <citation type="submission" date="2019-04" db="EMBL/GenBank/DDBJ databases">
        <title>Draft genome sequence of Pseudonocardiaceae bacterium SL3-2-4.</title>
        <authorList>
            <person name="Ningsih F."/>
            <person name="Yokota A."/>
            <person name="Sakai Y."/>
            <person name="Nanatani K."/>
            <person name="Yabe S."/>
            <person name="Oetari A."/>
            <person name="Sjamsuridzal W."/>
        </authorList>
    </citation>
    <scope>NUCLEOTIDE SEQUENCE [LARGE SCALE GENOMIC DNA]</scope>
    <source>
        <strain evidence="2">SL3-2-4</strain>
    </source>
</reference>
<sequence>MEALSPALVGVFSRLRNDLYRYLDGVEELARDGEDDEFLNARADVETLVGCVRTLLAEHRPDADGCCAVCPPGGIGWRYGRSPWPCPVVNTVYRFLEAPHRALIEKEFADEWGHSSASSRAR</sequence>
<accession>A0A4D4JEC4</accession>
<evidence type="ECO:0000313" key="1">
    <source>
        <dbReference type="EMBL" id="GDY32203.1"/>
    </source>
</evidence>
<dbReference type="EMBL" id="BJFL01000022">
    <property type="protein sequence ID" value="GDY32203.1"/>
    <property type="molecule type" value="Genomic_DNA"/>
</dbReference>
<dbReference type="AlphaFoldDB" id="A0A4D4JEC4"/>
<keyword evidence="2" id="KW-1185">Reference proteome</keyword>
<comment type="caution">
    <text evidence="1">The sequence shown here is derived from an EMBL/GenBank/DDBJ whole genome shotgun (WGS) entry which is preliminary data.</text>
</comment>
<dbReference type="RefSeq" id="WP_137815242.1">
    <property type="nucleotide sequence ID" value="NZ_BJFL01000022.1"/>
</dbReference>
<name>A0A4D4JEC4_9PSEU</name>
<evidence type="ECO:0000313" key="2">
    <source>
        <dbReference type="Proteomes" id="UP000298860"/>
    </source>
</evidence>
<proteinExistence type="predicted"/>
<dbReference type="OrthoDB" id="3693568at2"/>
<gene>
    <name evidence="1" type="ORF">GTS_38360</name>
</gene>
<dbReference type="Proteomes" id="UP000298860">
    <property type="component" value="Unassembled WGS sequence"/>
</dbReference>
<organism evidence="1 2">
    <name type="scientific">Gandjariella thermophila</name>
    <dbReference type="NCBI Taxonomy" id="1931992"/>
    <lineage>
        <taxon>Bacteria</taxon>
        <taxon>Bacillati</taxon>
        <taxon>Actinomycetota</taxon>
        <taxon>Actinomycetes</taxon>
        <taxon>Pseudonocardiales</taxon>
        <taxon>Pseudonocardiaceae</taxon>
        <taxon>Gandjariella</taxon>
    </lineage>
</organism>
<protein>
    <submittedName>
        <fullName evidence="1">Uncharacterized protein</fullName>
    </submittedName>
</protein>